<feature type="compositionally biased region" description="Low complexity" evidence="1">
    <location>
        <begin position="86"/>
        <end position="105"/>
    </location>
</feature>
<evidence type="ECO:0000256" key="1">
    <source>
        <dbReference type="SAM" id="MobiDB-lite"/>
    </source>
</evidence>
<dbReference type="Proteomes" id="UP001221898">
    <property type="component" value="Unassembled WGS sequence"/>
</dbReference>
<protein>
    <submittedName>
        <fullName evidence="2">Uncharacterized protein</fullName>
    </submittedName>
</protein>
<feature type="region of interest" description="Disordered" evidence="1">
    <location>
        <begin position="86"/>
        <end position="113"/>
    </location>
</feature>
<name>A0AAD7WJY1_9TELE</name>
<evidence type="ECO:0000313" key="3">
    <source>
        <dbReference type="Proteomes" id="UP001221898"/>
    </source>
</evidence>
<accession>A0AAD7WJY1</accession>
<comment type="caution">
    <text evidence="2">The sequence shown here is derived from an EMBL/GenBank/DDBJ whole genome shotgun (WGS) entry which is preliminary data.</text>
</comment>
<proteinExistence type="predicted"/>
<gene>
    <name evidence="2" type="ORF">AAFF_G00407770</name>
</gene>
<keyword evidence="3" id="KW-1185">Reference proteome</keyword>
<sequence>MQSGNSTPRPPSSSACAFSIWSRPRRRSVRSCSRASFPFSHGLDSQKCARSDGRGVGAELGRAERPQRFLPLTPQTRVTLALRAPRSVNSSAVSASSAPPAAGAGLPQLTTAP</sequence>
<dbReference type="AlphaFoldDB" id="A0AAD7WJY1"/>
<dbReference type="EMBL" id="JAINUG010000081">
    <property type="protein sequence ID" value="KAJ8399672.1"/>
    <property type="molecule type" value="Genomic_DNA"/>
</dbReference>
<organism evidence="2 3">
    <name type="scientific">Aldrovandia affinis</name>
    <dbReference type="NCBI Taxonomy" id="143900"/>
    <lineage>
        <taxon>Eukaryota</taxon>
        <taxon>Metazoa</taxon>
        <taxon>Chordata</taxon>
        <taxon>Craniata</taxon>
        <taxon>Vertebrata</taxon>
        <taxon>Euteleostomi</taxon>
        <taxon>Actinopterygii</taxon>
        <taxon>Neopterygii</taxon>
        <taxon>Teleostei</taxon>
        <taxon>Notacanthiformes</taxon>
        <taxon>Halosauridae</taxon>
        <taxon>Aldrovandia</taxon>
    </lineage>
</organism>
<evidence type="ECO:0000313" key="2">
    <source>
        <dbReference type="EMBL" id="KAJ8399672.1"/>
    </source>
</evidence>
<reference evidence="2" key="1">
    <citation type="journal article" date="2023" name="Science">
        <title>Genome structures resolve the early diversification of teleost fishes.</title>
        <authorList>
            <person name="Parey E."/>
            <person name="Louis A."/>
            <person name="Montfort J."/>
            <person name="Bouchez O."/>
            <person name="Roques C."/>
            <person name="Iampietro C."/>
            <person name="Lluch J."/>
            <person name="Castinel A."/>
            <person name="Donnadieu C."/>
            <person name="Desvignes T."/>
            <person name="Floi Bucao C."/>
            <person name="Jouanno E."/>
            <person name="Wen M."/>
            <person name="Mejri S."/>
            <person name="Dirks R."/>
            <person name="Jansen H."/>
            <person name="Henkel C."/>
            <person name="Chen W.J."/>
            <person name="Zahm M."/>
            <person name="Cabau C."/>
            <person name="Klopp C."/>
            <person name="Thompson A.W."/>
            <person name="Robinson-Rechavi M."/>
            <person name="Braasch I."/>
            <person name="Lecointre G."/>
            <person name="Bobe J."/>
            <person name="Postlethwait J.H."/>
            <person name="Berthelot C."/>
            <person name="Roest Crollius H."/>
            <person name="Guiguen Y."/>
        </authorList>
    </citation>
    <scope>NUCLEOTIDE SEQUENCE</scope>
    <source>
        <strain evidence="2">NC1722</strain>
    </source>
</reference>